<name>A0A926HNB2_9FIRM</name>
<protein>
    <submittedName>
        <fullName evidence="7">Family 43 glycosylhydrolase</fullName>
    </submittedName>
</protein>
<dbReference type="PANTHER" id="PTHR42812:SF2">
    <property type="entry name" value="XYLOSIDASE_ARABINOSIDASE"/>
    <property type="match status" value="1"/>
</dbReference>
<dbReference type="Pfam" id="PF17851">
    <property type="entry name" value="GH43_C2"/>
    <property type="match status" value="1"/>
</dbReference>
<keyword evidence="2 5" id="KW-0378">Hydrolase</keyword>
<accession>A0A926HNB2</accession>
<dbReference type="RefSeq" id="WP_249285318.1">
    <property type="nucleotide sequence ID" value="NZ_JACRSO010000003.1"/>
</dbReference>
<dbReference type="AlphaFoldDB" id="A0A926HNB2"/>
<dbReference type="Gene3D" id="2.60.120.200">
    <property type="match status" value="1"/>
</dbReference>
<evidence type="ECO:0000256" key="2">
    <source>
        <dbReference type="ARBA" id="ARBA00022801"/>
    </source>
</evidence>
<dbReference type="GO" id="GO:0005975">
    <property type="term" value="P:carbohydrate metabolic process"/>
    <property type="evidence" value="ECO:0007669"/>
    <property type="project" value="InterPro"/>
</dbReference>
<keyword evidence="3 5" id="KW-0326">Glycosidase</keyword>
<evidence type="ECO:0000256" key="5">
    <source>
        <dbReference type="RuleBase" id="RU361187"/>
    </source>
</evidence>
<evidence type="ECO:0000313" key="7">
    <source>
        <dbReference type="EMBL" id="MBC8529475.1"/>
    </source>
</evidence>
<comment type="similarity">
    <text evidence="1 5">Belongs to the glycosyl hydrolase 43 family.</text>
</comment>
<dbReference type="Proteomes" id="UP000654279">
    <property type="component" value="Unassembled WGS sequence"/>
</dbReference>
<dbReference type="EMBL" id="JACRSO010000003">
    <property type="protein sequence ID" value="MBC8529475.1"/>
    <property type="molecule type" value="Genomic_DNA"/>
</dbReference>
<dbReference type="InterPro" id="IPR051795">
    <property type="entry name" value="Glycosyl_Hydrlase_43"/>
</dbReference>
<dbReference type="InterPro" id="IPR006710">
    <property type="entry name" value="Glyco_hydro_43"/>
</dbReference>
<evidence type="ECO:0000256" key="4">
    <source>
        <dbReference type="PIRSR" id="PIRSR606710-2"/>
    </source>
</evidence>
<dbReference type="CDD" id="cd09002">
    <property type="entry name" value="GH43_XYL-like"/>
    <property type="match status" value="1"/>
</dbReference>
<reference evidence="7" key="1">
    <citation type="submission" date="2020-08" db="EMBL/GenBank/DDBJ databases">
        <title>Genome public.</title>
        <authorList>
            <person name="Liu C."/>
            <person name="Sun Q."/>
        </authorList>
    </citation>
    <scope>NUCLEOTIDE SEQUENCE</scope>
    <source>
        <strain evidence="7">NSJ-44</strain>
    </source>
</reference>
<dbReference type="Gene3D" id="2.115.10.20">
    <property type="entry name" value="Glycosyl hydrolase domain, family 43"/>
    <property type="match status" value="1"/>
</dbReference>
<evidence type="ECO:0000259" key="6">
    <source>
        <dbReference type="Pfam" id="PF17851"/>
    </source>
</evidence>
<feature type="site" description="Important for catalytic activity, responsible for pKa modulation of the active site Glu and correct orientation of both the proton donor and substrate" evidence="4">
    <location>
        <position position="131"/>
    </location>
</feature>
<evidence type="ECO:0000313" key="8">
    <source>
        <dbReference type="Proteomes" id="UP000654279"/>
    </source>
</evidence>
<organism evidence="7 8">
    <name type="scientific">Luoshenia tenuis</name>
    <dbReference type="NCBI Taxonomy" id="2763654"/>
    <lineage>
        <taxon>Bacteria</taxon>
        <taxon>Bacillati</taxon>
        <taxon>Bacillota</taxon>
        <taxon>Clostridia</taxon>
        <taxon>Christensenellales</taxon>
        <taxon>Christensenellaceae</taxon>
        <taxon>Luoshenia</taxon>
    </lineage>
</organism>
<dbReference type="GO" id="GO:0004553">
    <property type="term" value="F:hydrolase activity, hydrolyzing O-glycosyl compounds"/>
    <property type="evidence" value="ECO:0007669"/>
    <property type="project" value="InterPro"/>
</dbReference>
<dbReference type="InterPro" id="IPR013320">
    <property type="entry name" value="ConA-like_dom_sf"/>
</dbReference>
<gene>
    <name evidence="7" type="ORF">H8699_08555</name>
</gene>
<proteinExistence type="inferred from homology"/>
<dbReference type="SUPFAM" id="SSF49899">
    <property type="entry name" value="Concanavalin A-like lectins/glucanases"/>
    <property type="match status" value="1"/>
</dbReference>
<dbReference type="SUPFAM" id="SSF75005">
    <property type="entry name" value="Arabinanase/levansucrase/invertase"/>
    <property type="match status" value="1"/>
</dbReference>
<dbReference type="InterPro" id="IPR041542">
    <property type="entry name" value="GH43_C2"/>
</dbReference>
<dbReference type="Pfam" id="PF04616">
    <property type="entry name" value="Glyco_hydro_43"/>
    <property type="match status" value="1"/>
</dbReference>
<evidence type="ECO:0000256" key="1">
    <source>
        <dbReference type="ARBA" id="ARBA00009865"/>
    </source>
</evidence>
<dbReference type="PANTHER" id="PTHR42812">
    <property type="entry name" value="BETA-XYLOSIDASE"/>
    <property type="match status" value="1"/>
</dbReference>
<feature type="domain" description="Beta-xylosidase C-terminal Concanavalin A-like" evidence="6">
    <location>
        <begin position="322"/>
        <end position="501"/>
    </location>
</feature>
<keyword evidence="8" id="KW-1185">Reference proteome</keyword>
<sequence length="509" mass="57881">MEKRTYCADLGDGTYRNPILHGDYPDPAVLKDGEDYYLVNCYQPMVWHSMDLLHWEPLYELPYSVGGAADICKYGDTYYIYNIDPFRRDEADYKASSVMVLTTQDIKSGHWDGPFYVGPAFNILGGHELIDPGHVADFEGRRWLYMSENVCFPLTQDGLHFAGPGKRVLEDEVFPDDWEIQGVYTEGPRFTLKDGWIYLTIAAGGTMGPPTSHGVFSYRSKHADGPWEPSPYNPIIRTHSRHERWISKGHGTLVEAPDGSWYMMYHAFLNNRFNQGRMMLMEPVEWTQDGWYRIPEWSGADKVLPAPKGGKAVPHGYPTHVQFPSEDLPCQWYYTGRVKERIRAVEDGIVMQGSGTSLHDSDGVLAYNALYENFEVITRVTVGNGAGCGISMYYSPSHAVGFALKDGFTWVFNCGHANLQRHFSGVEYLWDQAYLKLTVRHQVVSLWISPDGEQWTKLPPSFNIAHLSHMAYIPRGEIHGMGMYPALFTYGTGEATFHEFTIRELKLED</sequence>
<evidence type="ECO:0000256" key="3">
    <source>
        <dbReference type="ARBA" id="ARBA00023295"/>
    </source>
</evidence>
<comment type="caution">
    <text evidence="7">The sequence shown here is derived from an EMBL/GenBank/DDBJ whole genome shotgun (WGS) entry which is preliminary data.</text>
</comment>
<dbReference type="InterPro" id="IPR023296">
    <property type="entry name" value="Glyco_hydro_beta-prop_sf"/>
</dbReference>